<gene>
    <name evidence="1" type="ORF">ANCCAN_25864</name>
</gene>
<organism evidence="1 2">
    <name type="scientific">Ancylostoma caninum</name>
    <name type="common">Dog hookworm</name>
    <dbReference type="NCBI Taxonomy" id="29170"/>
    <lineage>
        <taxon>Eukaryota</taxon>
        <taxon>Metazoa</taxon>
        <taxon>Ecdysozoa</taxon>
        <taxon>Nematoda</taxon>
        <taxon>Chromadorea</taxon>
        <taxon>Rhabditida</taxon>
        <taxon>Rhabditina</taxon>
        <taxon>Rhabditomorpha</taxon>
        <taxon>Strongyloidea</taxon>
        <taxon>Ancylostomatidae</taxon>
        <taxon>Ancylostomatinae</taxon>
        <taxon>Ancylostoma</taxon>
    </lineage>
</organism>
<reference evidence="1 2" key="1">
    <citation type="submission" date="2014-10" db="EMBL/GenBank/DDBJ databases">
        <title>Draft genome of the hookworm Ancylostoma caninum.</title>
        <authorList>
            <person name="Mitreva M."/>
        </authorList>
    </citation>
    <scope>NUCLEOTIDE SEQUENCE [LARGE SCALE GENOMIC DNA]</scope>
    <source>
        <strain evidence="1 2">Baltimore</strain>
    </source>
</reference>
<dbReference type="Proteomes" id="UP000252519">
    <property type="component" value="Unassembled WGS sequence"/>
</dbReference>
<proteinExistence type="predicted"/>
<dbReference type="AlphaFoldDB" id="A0A368F8K7"/>
<protein>
    <submittedName>
        <fullName evidence="1">Uncharacterized protein</fullName>
    </submittedName>
</protein>
<dbReference type="OrthoDB" id="1854502at2759"/>
<comment type="caution">
    <text evidence="1">The sequence shown here is derived from an EMBL/GenBank/DDBJ whole genome shotgun (WGS) entry which is preliminary data.</text>
</comment>
<keyword evidence="2" id="KW-1185">Reference proteome</keyword>
<sequence>MTPTKSMEPGSAKAAESASSFTTANDFEDWDTMDMCLKMIDDIEQMQGLTIEVLGKMAALAMEMRKVASEFNSTAGLVQNGTNTDKTTQSFVSSLNNTTVYRISEPSLDTIFTKDLFITDADGYDGIQSSSHEYDGDILTADDKPSTQTLHSLQATSNVEQRKKLVMSFEKQSKLRTFLLYAFYMPF</sequence>
<evidence type="ECO:0000313" key="1">
    <source>
        <dbReference type="EMBL" id="RCN28392.1"/>
    </source>
</evidence>
<accession>A0A368F8K7</accession>
<dbReference type="EMBL" id="JOJR01002651">
    <property type="protein sequence ID" value="RCN28392.1"/>
    <property type="molecule type" value="Genomic_DNA"/>
</dbReference>
<evidence type="ECO:0000313" key="2">
    <source>
        <dbReference type="Proteomes" id="UP000252519"/>
    </source>
</evidence>
<name>A0A368F8K7_ANCCA</name>